<evidence type="ECO:0000313" key="2">
    <source>
        <dbReference type="Proteomes" id="UP000758155"/>
    </source>
</evidence>
<name>A0A9P5C498_9PLEO</name>
<keyword evidence="2" id="KW-1185">Reference proteome</keyword>
<sequence length="152" mass="17862">MSQYEMRPAQLSDLTSIARVWHRAFFDDKIIGEIMHPQRKEHPEDVYWFLLRGVRERFWDWRHRFWVVVYNDEHGGERIAGAADWRRLGEGGGAMELSTMDPRNLIVPTIRAWHNFSLHLFPNRAADAARSSFLDDAVAASEQYWTGNRSEC</sequence>
<protein>
    <submittedName>
        <fullName evidence="1">Uncharacterized protein</fullName>
    </submittedName>
</protein>
<dbReference type="SUPFAM" id="SSF55729">
    <property type="entry name" value="Acyl-CoA N-acyltransferases (Nat)"/>
    <property type="match status" value="1"/>
</dbReference>
<accession>A0A9P5C498</accession>
<dbReference type="Gene3D" id="3.40.630.30">
    <property type="match status" value="1"/>
</dbReference>
<gene>
    <name evidence="1" type="ORF">E8E12_011187</name>
</gene>
<comment type="caution">
    <text evidence="1">The sequence shown here is derived from an EMBL/GenBank/DDBJ whole genome shotgun (WGS) entry which is preliminary data.</text>
</comment>
<proteinExistence type="predicted"/>
<dbReference type="OrthoDB" id="2744543at2759"/>
<evidence type="ECO:0000313" key="1">
    <source>
        <dbReference type="EMBL" id="KAF3046115.1"/>
    </source>
</evidence>
<organism evidence="1 2">
    <name type="scientific">Didymella heteroderae</name>
    <dbReference type="NCBI Taxonomy" id="1769908"/>
    <lineage>
        <taxon>Eukaryota</taxon>
        <taxon>Fungi</taxon>
        <taxon>Dikarya</taxon>
        <taxon>Ascomycota</taxon>
        <taxon>Pezizomycotina</taxon>
        <taxon>Dothideomycetes</taxon>
        <taxon>Pleosporomycetidae</taxon>
        <taxon>Pleosporales</taxon>
        <taxon>Pleosporineae</taxon>
        <taxon>Didymellaceae</taxon>
        <taxon>Didymella</taxon>
    </lineage>
</organism>
<dbReference type="EMBL" id="SWKV01000005">
    <property type="protein sequence ID" value="KAF3046115.1"/>
    <property type="molecule type" value="Genomic_DNA"/>
</dbReference>
<dbReference type="AlphaFoldDB" id="A0A9P5C498"/>
<dbReference type="Proteomes" id="UP000758155">
    <property type="component" value="Unassembled WGS sequence"/>
</dbReference>
<dbReference type="InterPro" id="IPR016181">
    <property type="entry name" value="Acyl_CoA_acyltransferase"/>
</dbReference>
<reference evidence="1" key="1">
    <citation type="submission" date="2019-04" db="EMBL/GenBank/DDBJ databases">
        <title>Sequencing of skin fungus with MAO and IRED activity.</title>
        <authorList>
            <person name="Marsaioli A.J."/>
            <person name="Bonatto J.M.C."/>
            <person name="Reis Junior O."/>
        </authorList>
    </citation>
    <scope>NUCLEOTIDE SEQUENCE</scope>
    <source>
        <strain evidence="1">28M1</strain>
    </source>
</reference>